<keyword evidence="2" id="KW-1185">Reference proteome</keyword>
<dbReference type="Pfam" id="PF13668">
    <property type="entry name" value="Ferritin_2"/>
    <property type="match status" value="1"/>
</dbReference>
<evidence type="ECO:0000313" key="2">
    <source>
        <dbReference type="Proteomes" id="UP000291591"/>
    </source>
</evidence>
<dbReference type="InterPro" id="IPR009078">
    <property type="entry name" value="Ferritin-like_SF"/>
</dbReference>
<reference evidence="1 2" key="1">
    <citation type="submission" date="2019-02" db="EMBL/GenBank/DDBJ databases">
        <title>Sequencing the genomes of 1000 actinobacteria strains.</title>
        <authorList>
            <person name="Klenk H.-P."/>
        </authorList>
    </citation>
    <scope>NUCLEOTIDE SEQUENCE [LARGE SCALE GENOMIC DNA]</scope>
    <source>
        <strain evidence="1 2">DSM 45779</strain>
    </source>
</reference>
<name>A0A4Q7V7F1_PSEST</name>
<sequence>MFEGFNETFIRDAIDRSSENPMDRRRFLRAAGLTGVGVAGLGVLGGGIALAGDEGDHGKGGSEAGGPSDAAVLNFALNLEYLEAEFYLRALTGEGLKDNQIDGAGTLGEVTGGYKVNFETKLGKQYAAEIAGDENAHVDFLRKALGDAKVARPAIDLQDAFTAAATAAGVIKQGETFDPFKDETSFLLGAFIFEDVGVTAYKGASPLIANKTFLEAAAGILAVEAYHAGLVRTLLLAGGAADIANKISDARDSLDGPDDLDQGITDSDGDANIVPADANSIAFSRTPGQVLNIAYLNPAQVTKGGFFPAGVNGEVNTSDANG</sequence>
<dbReference type="PROSITE" id="PS51318">
    <property type="entry name" value="TAT"/>
    <property type="match status" value="1"/>
</dbReference>
<comment type="caution">
    <text evidence="1">The sequence shown here is derived from an EMBL/GenBank/DDBJ whole genome shotgun (WGS) entry which is preliminary data.</text>
</comment>
<proteinExistence type="predicted"/>
<dbReference type="InterPro" id="IPR006311">
    <property type="entry name" value="TAT_signal"/>
</dbReference>
<dbReference type="PANTHER" id="PTHR31694">
    <property type="entry name" value="DESICCATION-LIKE PROTEIN"/>
    <property type="match status" value="1"/>
</dbReference>
<evidence type="ECO:0000313" key="1">
    <source>
        <dbReference type="EMBL" id="RZT88733.1"/>
    </source>
</evidence>
<dbReference type="PANTHER" id="PTHR31694:SF26">
    <property type="entry name" value="OS05G0151100 PROTEIN"/>
    <property type="match status" value="1"/>
</dbReference>
<dbReference type="AlphaFoldDB" id="A0A4Q7V7F1"/>
<protein>
    <submittedName>
        <fullName evidence="1">Ferritin-like protein</fullName>
    </submittedName>
</protein>
<gene>
    <name evidence="1" type="ORF">EV383_5678</name>
</gene>
<dbReference type="SUPFAM" id="SSF47240">
    <property type="entry name" value="Ferritin-like"/>
    <property type="match status" value="1"/>
</dbReference>
<dbReference type="EMBL" id="SHKL01000001">
    <property type="protein sequence ID" value="RZT88733.1"/>
    <property type="molecule type" value="Genomic_DNA"/>
</dbReference>
<accession>A0A4Q7V7F1</accession>
<organism evidence="1 2">
    <name type="scientific">Pseudonocardia sediminis</name>
    <dbReference type="NCBI Taxonomy" id="1397368"/>
    <lineage>
        <taxon>Bacteria</taxon>
        <taxon>Bacillati</taxon>
        <taxon>Actinomycetota</taxon>
        <taxon>Actinomycetes</taxon>
        <taxon>Pseudonocardiales</taxon>
        <taxon>Pseudonocardiaceae</taxon>
        <taxon>Pseudonocardia</taxon>
    </lineage>
</organism>
<dbReference type="Proteomes" id="UP000291591">
    <property type="component" value="Unassembled WGS sequence"/>
</dbReference>
<dbReference type="InterPro" id="IPR052965">
    <property type="entry name" value="Pigment-catalase-like"/>
</dbReference>